<accession>A0A0J8DE82</accession>
<evidence type="ECO:0000313" key="2">
    <source>
        <dbReference type="Proteomes" id="UP000036756"/>
    </source>
</evidence>
<dbReference type="AlphaFoldDB" id="A0A0J8DE82"/>
<sequence>MLYILRGLDKEKKGDKRTMEGIKMLLKIALDDAIIRYKEEESMVEFLKEVNGCVSSDYFMVDGASMTDDEKESFSHDISLEHTPQIYYIELLRGYIVNENTIREIRSKASGGNALTPQEGLEFAKCINKRTEYTEKIERYLKTKGIYSI</sequence>
<dbReference type="PATRIC" id="fig|1121307.3.peg.68"/>
<evidence type="ECO:0000313" key="1">
    <source>
        <dbReference type="EMBL" id="KMT22519.1"/>
    </source>
</evidence>
<organism evidence="1 2">
    <name type="scientific">Clostridium cylindrosporum DSM 605</name>
    <dbReference type="NCBI Taxonomy" id="1121307"/>
    <lineage>
        <taxon>Bacteria</taxon>
        <taxon>Bacillati</taxon>
        <taxon>Bacillota</taxon>
        <taxon>Clostridia</taxon>
        <taxon>Eubacteriales</taxon>
        <taxon>Clostridiaceae</taxon>
        <taxon>Clostridium</taxon>
    </lineage>
</organism>
<dbReference type="Proteomes" id="UP000036756">
    <property type="component" value="Unassembled WGS sequence"/>
</dbReference>
<name>A0A0J8DE82_CLOCY</name>
<protein>
    <submittedName>
        <fullName evidence="1">Uncharacterized protein</fullName>
    </submittedName>
</protein>
<dbReference type="STRING" id="1121307.CLCY_10c00640"/>
<comment type="caution">
    <text evidence="1">The sequence shown here is derived from an EMBL/GenBank/DDBJ whole genome shotgun (WGS) entry which is preliminary data.</text>
</comment>
<dbReference type="EMBL" id="LFVU01000007">
    <property type="protein sequence ID" value="KMT22519.1"/>
    <property type="molecule type" value="Genomic_DNA"/>
</dbReference>
<proteinExistence type="predicted"/>
<gene>
    <name evidence="1" type="ORF">CLCY_10c00640</name>
</gene>
<reference evidence="1 2" key="1">
    <citation type="submission" date="2015-06" db="EMBL/GenBank/DDBJ databases">
        <title>Draft genome sequence of the purine-degrading Clostridium cylindrosporum HC-1 (DSM 605).</title>
        <authorList>
            <person name="Poehlein A."/>
            <person name="Schiel-Bengelsdorf B."/>
            <person name="Bengelsdorf F."/>
            <person name="Daniel R."/>
            <person name="Duerre P."/>
        </authorList>
    </citation>
    <scope>NUCLEOTIDE SEQUENCE [LARGE SCALE GENOMIC DNA]</scope>
    <source>
        <strain evidence="1 2">DSM 605</strain>
    </source>
</reference>
<keyword evidence="2" id="KW-1185">Reference proteome</keyword>